<protein>
    <recommendedName>
        <fullName evidence="2">histidine kinase</fullName>
        <ecNumber evidence="2">2.7.13.3</ecNumber>
    </recommendedName>
</protein>
<reference evidence="8 9" key="1">
    <citation type="submission" date="2019-06" db="EMBL/GenBank/DDBJ databases">
        <title>Genome sequence of Deinococcus radiopugnans ATCC 19172.</title>
        <authorList>
            <person name="Maclea K.S."/>
            <person name="Maynard C.R."/>
        </authorList>
    </citation>
    <scope>NUCLEOTIDE SEQUENCE [LARGE SCALE GENOMIC DNA]</scope>
    <source>
        <strain evidence="8 9">ATCC 19172</strain>
    </source>
</reference>
<dbReference type="InterPro" id="IPR004358">
    <property type="entry name" value="Sig_transdc_His_kin-like_C"/>
</dbReference>
<comment type="catalytic activity">
    <reaction evidence="1">
        <text>ATP + protein L-histidine = ADP + protein N-phospho-L-histidine.</text>
        <dbReference type="EC" id="2.7.13.3"/>
    </reaction>
</comment>
<accession>A0A5C4YAW6</accession>
<evidence type="ECO:0000256" key="5">
    <source>
        <dbReference type="ARBA" id="ARBA00022777"/>
    </source>
</evidence>
<evidence type="ECO:0000313" key="10">
    <source>
        <dbReference type="Proteomes" id="UP000629870"/>
    </source>
</evidence>
<evidence type="ECO:0000256" key="1">
    <source>
        <dbReference type="ARBA" id="ARBA00000085"/>
    </source>
</evidence>
<dbReference type="InterPro" id="IPR036890">
    <property type="entry name" value="HATPase_C_sf"/>
</dbReference>
<evidence type="ECO:0000256" key="4">
    <source>
        <dbReference type="ARBA" id="ARBA00022679"/>
    </source>
</evidence>
<evidence type="ECO:0000313" key="9">
    <source>
        <dbReference type="Proteomes" id="UP000313988"/>
    </source>
</evidence>
<dbReference type="Pfam" id="PF02518">
    <property type="entry name" value="HATPase_c"/>
    <property type="match status" value="1"/>
</dbReference>
<dbReference type="GO" id="GO:0000155">
    <property type="term" value="F:phosphorelay sensor kinase activity"/>
    <property type="evidence" value="ECO:0007669"/>
    <property type="project" value="InterPro"/>
</dbReference>
<dbReference type="Gene3D" id="3.30.565.10">
    <property type="entry name" value="Histidine kinase-like ATPase, C-terminal domain"/>
    <property type="match status" value="1"/>
</dbReference>
<dbReference type="CDD" id="cd00082">
    <property type="entry name" value="HisKA"/>
    <property type="match status" value="1"/>
</dbReference>
<dbReference type="SMART" id="SM00388">
    <property type="entry name" value="HisKA"/>
    <property type="match status" value="1"/>
</dbReference>
<dbReference type="PROSITE" id="PS50109">
    <property type="entry name" value="HIS_KIN"/>
    <property type="match status" value="1"/>
</dbReference>
<proteinExistence type="predicted"/>
<dbReference type="FunFam" id="3.30.565.10:FF:000006">
    <property type="entry name" value="Sensor histidine kinase WalK"/>
    <property type="match status" value="1"/>
</dbReference>
<dbReference type="SMART" id="SM00065">
    <property type="entry name" value="GAF"/>
    <property type="match status" value="2"/>
</dbReference>
<dbReference type="InterPro" id="IPR003661">
    <property type="entry name" value="HisK_dim/P_dom"/>
</dbReference>
<evidence type="ECO:0000256" key="2">
    <source>
        <dbReference type="ARBA" id="ARBA00012438"/>
    </source>
</evidence>
<dbReference type="InterPro" id="IPR005467">
    <property type="entry name" value="His_kinase_dom"/>
</dbReference>
<reference evidence="7 10" key="2">
    <citation type="submission" date="2020-08" db="EMBL/GenBank/DDBJ databases">
        <title>Genomic Encyclopedia of Type Strains, Phase IV (KMG-IV): sequencing the most valuable type-strain genomes for metagenomic binning, comparative biology and taxonomic classification.</title>
        <authorList>
            <person name="Goeker M."/>
        </authorList>
    </citation>
    <scope>NUCLEOTIDE SEQUENCE [LARGE SCALE GENOMIC DNA]</scope>
    <source>
        <strain evidence="7 10">DSM 12027</strain>
    </source>
</reference>
<dbReference type="GO" id="GO:0007234">
    <property type="term" value="P:osmosensory signaling via phosphorelay pathway"/>
    <property type="evidence" value="ECO:0007669"/>
    <property type="project" value="TreeGrafter"/>
</dbReference>
<dbReference type="Pfam" id="PF01590">
    <property type="entry name" value="GAF"/>
    <property type="match status" value="1"/>
</dbReference>
<keyword evidence="4" id="KW-0808">Transferase</keyword>
<dbReference type="InterPro" id="IPR003594">
    <property type="entry name" value="HATPase_dom"/>
</dbReference>
<dbReference type="EMBL" id="JACHEW010000002">
    <property type="protein sequence ID" value="MBB6015239.1"/>
    <property type="molecule type" value="Genomic_DNA"/>
</dbReference>
<dbReference type="PANTHER" id="PTHR42878:SF15">
    <property type="entry name" value="BACTERIOPHYTOCHROME"/>
    <property type="match status" value="1"/>
</dbReference>
<dbReference type="EMBL" id="VDMO01000001">
    <property type="protein sequence ID" value="TNM73060.1"/>
    <property type="molecule type" value="Genomic_DNA"/>
</dbReference>
<dbReference type="AlphaFoldDB" id="A0A5C4YAW6"/>
<dbReference type="OrthoDB" id="53662at2"/>
<dbReference type="Pfam" id="PF00512">
    <property type="entry name" value="HisKA"/>
    <property type="match status" value="1"/>
</dbReference>
<name>A0A5C4YAW6_9DEIO</name>
<dbReference type="Gene3D" id="3.30.450.40">
    <property type="match status" value="3"/>
</dbReference>
<keyword evidence="5 7" id="KW-0418">Kinase</keyword>
<feature type="domain" description="Histidine kinase" evidence="6">
    <location>
        <begin position="704"/>
        <end position="919"/>
    </location>
</feature>
<organism evidence="8 9">
    <name type="scientific">Deinococcus radiopugnans ATCC 19172</name>
    <dbReference type="NCBI Taxonomy" id="585398"/>
    <lineage>
        <taxon>Bacteria</taxon>
        <taxon>Thermotogati</taxon>
        <taxon>Deinococcota</taxon>
        <taxon>Deinococci</taxon>
        <taxon>Deinococcales</taxon>
        <taxon>Deinococcaceae</taxon>
        <taxon>Deinococcus</taxon>
    </lineage>
</organism>
<keyword evidence="10" id="KW-1185">Reference proteome</keyword>
<dbReference type="Proteomes" id="UP000629870">
    <property type="component" value="Unassembled WGS sequence"/>
</dbReference>
<dbReference type="GO" id="GO:0030295">
    <property type="term" value="F:protein kinase activator activity"/>
    <property type="evidence" value="ECO:0007669"/>
    <property type="project" value="TreeGrafter"/>
</dbReference>
<sequence>MTGAPGADPSQRQPPLDALAQLTTRLAQVTERSAQLDIVAGVLRQLLGDVTVTFLSLQGGCWHPEPWPAAAPGSGAGSPLAADTPALRQVFEGQQPVFFGPDQPQAELNALGLAGGGALYPYVQDEQPCGLLSVSLWAGRGWNAEQRALFRTVGGALELALSRCAARGHHETLLQRLEEQAAALEVLTVFTERAAAEADVAALSREAYAVMDAHFAEHSSAYYEIRDGRWKALTWTTDMTAEQIALIQAGLPLDVPSFARALQTRQPVFIDGWDAAREQVRHTEVFGPVCIYPLVTGQEVRGIFTVGLRVGEQWQDRDRGLMRALGRSLNLALGRGEGARQQAEQNAELLARTRALEAFETLSQELDGDPHRLIQRALEIILAQLPPGFALYYELEDAERGGVFRPRVQVGSLGNDDLQRAVDAGLPYHSTHNLRRPLETGQPYYQHHYRLDTDQLGDLVRHVGATATLPILVGQQVRGVMALALFIEHKTWTATERTLLETMARSLGLALDRAEQTRQLQEERAALAAFTALTELVGSETDVLALIRQAAAVLAEAHDVDVTYSEREGEVFRIRVWPADFPGDLLAEALAGYRPTDPGFEEAQRTRQSVFLEAIDGQLDGRPGVALYHAVAFQPFFQGETMTGMLIMASRRQTHWLERERAVFLAVGRSLNLALERAEGVRRLARSNAELQVAVDELEAFAYSVSHDLRTPVRHIKGFNALLRSRLPETQDPKTGHYLKVIDDAASRMNTLIDAMLDLSRTTRQPLRVEEVDLAELVTSVQAELTPEHEERTAQWQLGPLPTVSGDRHLLRQVVINLLANALKYSRPSALPRIEIWAEEHAGEWVILVRDNGVGFDPRYAGRLFGVFQRLHHENEFEGTGVGLANVRRIVSRHGGRVDAQSPGIGHGATFSFTLPRGR</sequence>
<evidence type="ECO:0000313" key="8">
    <source>
        <dbReference type="EMBL" id="TNM73060.1"/>
    </source>
</evidence>
<dbReference type="SUPFAM" id="SSF55874">
    <property type="entry name" value="ATPase domain of HSP90 chaperone/DNA topoisomerase II/histidine kinase"/>
    <property type="match status" value="1"/>
</dbReference>
<dbReference type="InterPro" id="IPR036097">
    <property type="entry name" value="HisK_dim/P_sf"/>
</dbReference>
<dbReference type="RefSeq" id="WP_139400084.1">
    <property type="nucleotide sequence ID" value="NZ_JACHEW010000002.1"/>
</dbReference>
<dbReference type="GO" id="GO:0000156">
    <property type="term" value="F:phosphorelay response regulator activity"/>
    <property type="evidence" value="ECO:0007669"/>
    <property type="project" value="TreeGrafter"/>
</dbReference>
<dbReference type="EC" id="2.7.13.3" evidence="2"/>
<dbReference type="SUPFAM" id="SSF55781">
    <property type="entry name" value="GAF domain-like"/>
    <property type="match status" value="3"/>
</dbReference>
<gene>
    <name evidence="8" type="ORF">FHR04_01130</name>
    <name evidence="7" type="ORF">HNQ04_000468</name>
</gene>
<comment type="caution">
    <text evidence="8">The sequence shown here is derived from an EMBL/GenBank/DDBJ whole genome shotgun (WGS) entry which is preliminary data.</text>
</comment>
<keyword evidence="3" id="KW-0597">Phosphoprotein</keyword>
<dbReference type="InterPro" id="IPR003018">
    <property type="entry name" value="GAF"/>
</dbReference>
<dbReference type="PRINTS" id="PR00344">
    <property type="entry name" value="BCTRLSENSOR"/>
</dbReference>
<evidence type="ECO:0000256" key="3">
    <source>
        <dbReference type="ARBA" id="ARBA00022553"/>
    </source>
</evidence>
<dbReference type="SMART" id="SM00387">
    <property type="entry name" value="HATPase_c"/>
    <property type="match status" value="1"/>
</dbReference>
<evidence type="ECO:0000313" key="7">
    <source>
        <dbReference type="EMBL" id="MBB6015239.1"/>
    </source>
</evidence>
<dbReference type="Proteomes" id="UP000313988">
    <property type="component" value="Unassembled WGS sequence"/>
</dbReference>
<dbReference type="InterPro" id="IPR029016">
    <property type="entry name" value="GAF-like_dom_sf"/>
</dbReference>
<dbReference type="Gene3D" id="1.10.287.130">
    <property type="match status" value="1"/>
</dbReference>
<dbReference type="SUPFAM" id="SSF47384">
    <property type="entry name" value="Homodimeric domain of signal transducing histidine kinase"/>
    <property type="match status" value="1"/>
</dbReference>
<dbReference type="InterPro" id="IPR050351">
    <property type="entry name" value="BphY/WalK/GraS-like"/>
</dbReference>
<dbReference type="PANTHER" id="PTHR42878">
    <property type="entry name" value="TWO-COMPONENT HISTIDINE KINASE"/>
    <property type="match status" value="1"/>
</dbReference>
<evidence type="ECO:0000259" key="6">
    <source>
        <dbReference type="PROSITE" id="PS50109"/>
    </source>
</evidence>